<evidence type="ECO:0000313" key="6">
    <source>
        <dbReference type="Proteomes" id="UP000023152"/>
    </source>
</evidence>
<dbReference type="PROSITE" id="PS50294">
    <property type="entry name" value="WD_REPEATS_REGION"/>
    <property type="match status" value="3"/>
</dbReference>
<dbReference type="SMART" id="SM00320">
    <property type="entry name" value="WD40"/>
    <property type="match status" value="5"/>
</dbReference>
<dbReference type="GO" id="GO:1990234">
    <property type="term" value="C:transferase complex"/>
    <property type="evidence" value="ECO:0007669"/>
    <property type="project" value="UniProtKB-ARBA"/>
</dbReference>
<dbReference type="InterPro" id="IPR015943">
    <property type="entry name" value="WD40/YVTN_repeat-like_dom_sf"/>
</dbReference>
<evidence type="ECO:0000256" key="3">
    <source>
        <dbReference type="PROSITE-ProRule" id="PRU00221"/>
    </source>
</evidence>
<evidence type="ECO:0000256" key="4">
    <source>
        <dbReference type="SAM" id="Coils"/>
    </source>
</evidence>
<dbReference type="Gene3D" id="2.130.10.10">
    <property type="entry name" value="YVTN repeat-like/Quinoprotein amine dehydrogenase"/>
    <property type="match status" value="2"/>
</dbReference>
<accession>X6NXS7</accession>
<dbReference type="Pfam" id="PF00400">
    <property type="entry name" value="WD40"/>
    <property type="match status" value="5"/>
</dbReference>
<dbReference type="EMBL" id="ASPP01005124">
    <property type="protein sequence ID" value="ETO31115.1"/>
    <property type="molecule type" value="Genomic_DNA"/>
</dbReference>
<dbReference type="InterPro" id="IPR036322">
    <property type="entry name" value="WD40_repeat_dom_sf"/>
</dbReference>
<proteinExistence type="predicted"/>
<feature type="repeat" description="WD" evidence="3">
    <location>
        <begin position="361"/>
        <end position="407"/>
    </location>
</feature>
<keyword evidence="2" id="KW-0677">Repeat</keyword>
<keyword evidence="6" id="KW-1185">Reference proteome</keyword>
<feature type="coiled-coil region" evidence="4">
    <location>
        <begin position="186"/>
        <end position="288"/>
    </location>
</feature>
<feature type="repeat" description="WD" evidence="3">
    <location>
        <begin position="458"/>
        <end position="484"/>
    </location>
</feature>
<evidence type="ECO:0000256" key="1">
    <source>
        <dbReference type="ARBA" id="ARBA00022574"/>
    </source>
</evidence>
<dbReference type="Gene3D" id="3.30.40.10">
    <property type="entry name" value="Zinc/RING finger domain, C3HC4 (zinc finger)"/>
    <property type="match status" value="1"/>
</dbReference>
<dbReference type="PRINTS" id="PR00320">
    <property type="entry name" value="GPROTEINBRPT"/>
</dbReference>
<name>X6NXS7_RETFI</name>
<dbReference type="PANTHER" id="PTHR22847:SF637">
    <property type="entry name" value="WD REPEAT DOMAIN 5B"/>
    <property type="match status" value="1"/>
</dbReference>
<dbReference type="InterPro" id="IPR020472">
    <property type="entry name" value="WD40_PAC1"/>
</dbReference>
<keyword evidence="4" id="KW-0175">Coiled coil</keyword>
<feature type="repeat" description="WD" evidence="3">
    <location>
        <begin position="485"/>
        <end position="533"/>
    </location>
</feature>
<reference evidence="5 6" key="1">
    <citation type="journal article" date="2013" name="Curr. Biol.">
        <title>The Genome of the Foraminiferan Reticulomyxa filosa.</title>
        <authorList>
            <person name="Glockner G."/>
            <person name="Hulsmann N."/>
            <person name="Schleicher M."/>
            <person name="Noegel A.A."/>
            <person name="Eichinger L."/>
            <person name="Gallinger C."/>
            <person name="Pawlowski J."/>
            <person name="Sierra R."/>
            <person name="Euteneuer U."/>
            <person name="Pillet L."/>
            <person name="Moustafa A."/>
            <person name="Platzer M."/>
            <person name="Groth M."/>
            <person name="Szafranski K."/>
            <person name="Schliwa M."/>
        </authorList>
    </citation>
    <scope>NUCLEOTIDE SEQUENCE [LARGE SCALE GENOMIC DNA]</scope>
</reference>
<feature type="repeat" description="WD" evidence="3">
    <location>
        <begin position="534"/>
        <end position="585"/>
    </location>
</feature>
<sequence>MKQANKNSNDEVKTEVALLSLEQSCFNKDWILRSHPQEYIKHFICLICNQIANNPMDIECPQHANMDESLIAGEHCLKLFFEKHNNSCPIQSHSNCQYSRSNAVRKYIGDLTVTCIRQFEQELKTLHETEREGETREVIKCNFQGKLKDLNAHLISECPLNLINCWFKPFGCNYTYHLITNMKLHFDLVTQLLQSMKQEIQSKEKQIIEKDNRIKQMERDFKQDLLKYRADIEMTKKDFNDKEKQILSNHQKTIKSLEEKNAKLTQDYKQLLQKLDDKHKEEEKETNKKEIYQQSTLSSSGTAFDLFRSSSKLLNTFIGHTGCVWSIDYSTFDNSQILCSGSDDKTVSIWDLDTNKHIQSFTGHASDVHCVKFSPYHHNYNCNVVCSSSNDNTIRFWDIKQNQQLRLFNGHAQGVNCIGFSTFNGGHKYGIFSVDFSPLQSNNSNSYKSNNIGVIGGNGYTFCSGSFDKTIRLWDIETTKQLIVFRGHKYWVKSVKYGSNESGIIGGSNTILSGSTDKTVRLWDIRTRQQTQIFNGHTSFVWVVDYSPFVIKNNNEIIGGNVICSGGLDNTIRFWDIRANRNELYIMKGDEKVDNGILLF</sequence>
<dbReference type="InterPro" id="IPR001680">
    <property type="entry name" value="WD40_rpt"/>
</dbReference>
<evidence type="ECO:0000313" key="5">
    <source>
        <dbReference type="EMBL" id="ETO31115.1"/>
    </source>
</evidence>
<dbReference type="PROSITE" id="PS00678">
    <property type="entry name" value="WD_REPEATS_1"/>
    <property type="match status" value="4"/>
</dbReference>
<dbReference type="Proteomes" id="UP000023152">
    <property type="component" value="Unassembled WGS sequence"/>
</dbReference>
<evidence type="ECO:0000256" key="2">
    <source>
        <dbReference type="ARBA" id="ARBA00022737"/>
    </source>
</evidence>
<keyword evidence="1 3" id="KW-0853">WD repeat</keyword>
<feature type="repeat" description="WD" evidence="3">
    <location>
        <begin position="317"/>
        <end position="360"/>
    </location>
</feature>
<gene>
    <name evidence="5" type="ORF">RFI_06004</name>
</gene>
<dbReference type="AlphaFoldDB" id="X6NXS7"/>
<dbReference type="PANTHER" id="PTHR22847">
    <property type="entry name" value="WD40 REPEAT PROTEIN"/>
    <property type="match status" value="1"/>
</dbReference>
<comment type="caution">
    <text evidence="5">The sequence shown here is derived from an EMBL/GenBank/DDBJ whole genome shotgun (WGS) entry which is preliminary data.</text>
</comment>
<organism evidence="5 6">
    <name type="scientific">Reticulomyxa filosa</name>
    <dbReference type="NCBI Taxonomy" id="46433"/>
    <lineage>
        <taxon>Eukaryota</taxon>
        <taxon>Sar</taxon>
        <taxon>Rhizaria</taxon>
        <taxon>Retaria</taxon>
        <taxon>Foraminifera</taxon>
        <taxon>Monothalamids</taxon>
        <taxon>Reticulomyxidae</taxon>
        <taxon>Reticulomyxa</taxon>
    </lineage>
</organism>
<dbReference type="PROSITE" id="PS50082">
    <property type="entry name" value="WD_REPEATS_2"/>
    <property type="match status" value="5"/>
</dbReference>
<dbReference type="CDD" id="cd00200">
    <property type="entry name" value="WD40"/>
    <property type="match status" value="1"/>
</dbReference>
<protein>
    <submittedName>
        <fullName evidence="5">G-protein beta WD-40 repeats containing protein</fullName>
    </submittedName>
</protein>
<dbReference type="InterPro" id="IPR019775">
    <property type="entry name" value="WD40_repeat_CS"/>
</dbReference>
<dbReference type="SUPFAM" id="SSF50978">
    <property type="entry name" value="WD40 repeat-like"/>
    <property type="match status" value="1"/>
</dbReference>
<dbReference type="InterPro" id="IPR013083">
    <property type="entry name" value="Znf_RING/FYVE/PHD"/>
</dbReference>